<dbReference type="STRING" id="200904.GCA_900168775_02555"/>
<organism evidence="10 11">
    <name type="scientific">Paraliobacillus ryukyuensis</name>
    <dbReference type="NCBI Taxonomy" id="200904"/>
    <lineage>
        <taxon>Bacteria</taxon>
        <taxon>Bacillati</taxon>
        <taxon>Bacillota</taxon>
        <taxon>Bacilli</taxon>
        <taxon>Bacillales</taxon>
        <taxon>Bacillaceae</taxon>
        <taxon>Paraliobacillus</taxon>
    </lineage>
</organism>
<dbReference type="EMBL" id="QNRI01000001">
    <property type="protein sequence ID" value="RBP01437.1"/>
    <property type="molecule type" value="Genomic_DNA"/>
</dbReference>
<keyword evidence="2 5" id="KW-0540">Nuclease</keyword>
<evidence type="ECO:0000256" key="3">
    <source>
        <dbReference type="ARBA" id="ARBA00022801"/>
    </source>
</evidence>
<evidence type="ECO:0000259" key="9">
    <source>
        <dbReference type="Pfam" id="PF13742"/>
    </source>
</evidence>
<feature type="domain" description="Exonuclease VII large subunit C-terminal" evidence="8">
    <location>
        <begin position="124"/>
        <end position="439"/>
    </location>
</feature>
<dbReference type="NCBIfam" id="TIGR00237">
    <property type="entry name" value="xseA"/>
    <property type="match status" value="1"/>
</dbReference>
<dbReference type="HAMAP" id="MF_00378">
    <property type="entry name" value="Exonuc_7_L"/>
    <property type="match status" value="1"/>
</dbReference>
<dbReference type="GO" id="GO:0005737">
    <property type="term" value="C:cytoplasm"/>
    <property type="evidence" value="ECO:0007669"/>
    <property type="project" value="UniProtKB-SubCell"/>
</dbReference>
<dbReference type="GO" id="GO:0009318">
    <property type="term" value="C:exodeoxyribonuclease VII complex"/>
    <property type="evidence" value="ECO:0007669"/>
    <property type="project" value="UniProtKB-UniRule"/>
</dbReference>
<keyword evidence="7" id="KW-0175">Coiled coil</keyword>
<keyword evidence="1 5" id="KW-0963">Cytoplasm</keyword>
<accession>A0A366EGB8</accession>
<dbReference type="EC" id="3.1.11.6" evidence="5"/>
<name>A0A366EGB8_9BACI</name>
<evidence type="ECO:0000256" key="5">
    <source>
        <dbReference type="HAMAP-Rule" id="MF_00378"/>
    </source>
</evidence>
<dbReference type="CDD" id="cd04489">
    <property type="entry name" value="ExoVII_LU_OBF"/>
    <property type="match status" value="1"/>
</dbReference>
<keyword evidence="3 5" id="KW-0378">Hydrolase</keyword>
<dbReference type="Pfam" id="PF02601">
    <property type="entry name" value="Exonuc_VII_L"/>
    <property type="match status" value="1"/>
</dbReference>
<feature type="coiled-coil region" evidence="7">
    <location>
        <begin position="308"/>
        <end position="350"/>
    </location>
</feature>
<evidence type="ECO:0000256" key="1">
    <source>
        <dbReference type="ARBA" id="ARBA00022490"/>
    </source>
</evidence>
<comment type="caution">
    <text evidence="10">The sequence shown here is derived from an EMBL/GenBank/DDBJ whole genome shotgun (WGS) entry which is preliminary data.</text>
</comment>
<evidence type="ECO:0000256" key="6">
    <source>
        <dbReference type="RuleBase" id="RU004355"/>
    </source>
</evidence>
<comment type="function">
    <text evidence="5">Bidirectionally degrades single-stranded DNA into large acid-insoluble oligonucleotides, which are then degraded further into small acid-soluble oligonucleotides.</text>
</comment>
<gene>
    <name evidence="5" type="primary">xseA</name>
    <name evidence="10" type="ORF">DES48_101174</name>
</gene>
<keyword evidence="4 5" id="KW-0269">Exonuclease</keyword>
<dbReference type="AlphaFoldDB" id="A0A366EGB8"/>
<sequence length="449" mass="50738">MHDNYLTVSALTKYIKRKFELDNHLTEVWLKGEISNFKHHSRGHMYMTMKDDRSRISAVMFAGNNRSLKFLPENGMQVLIKGQVGVYEPQGNYQLYIQQMEPDGIGALYVAFEQLKEKLDNEGLFSESLKKALPTYPKHIGVVTSPTGAAIRDILTTIQRRYPIADITIFPALVQGEQAPVSVASAIQLANKNDLALDVLIVGRGGGSIEELWAFNDERVARAVANSIIPVISGVGHETDVTITDFVADVRAATPTGAAEVAVPSKDDVQQHLNNLNRTMSRGLEYLMNHSKNHLNRLKKSYAFRYPAQLLNQKEQELDKNIERLTKSSLSSQENLLKTFSQLNQRLENQHPEKQVQTTKKELAQLFNRQSRAMNQLYTAYNQKFIRQLDKLEVLSPLHTMKRGYAITYREDGSLIQSTKQVQPGDAITVKVKDGSLDCHVWGIEEEKK</sequence>
<dbReference type="GO" id="GO:0006308">
    <property type="term" value="P:DNA catabolic process"/>
    <property type="evidence" value="ECO:0007669"/>
    <property type="project" value="UniProtKB-UniRule"/>
</dbReference>
<dbReference type="PANTHER" id="PTHR30008:SF0">
    <property type="entry name" value="EXODEOXYRIBONUCLEASE 7 LARGE SUBUNIT"/>
    <property type="match status" value="1"/>
</dbReference>
<proteinExistence type="inferred from homology"/>
<evidence type="ECO:0000259" key="8">
    <source>
        <dbReference type="Pfam" id="PF02601"/>
    </source>
</evidence>
<dbReference type="GO" id="GO:0008855">
    <property type="term" value="F:exodeoxyribonuclease VII activity"/>
    <property type="evidence" value="ECO:0007669"/>
    <property type="project" value="UniProtKB-UniRule"/>
</dbReference>
<dbReference type="Pfam" id="PF13742">
    <property type="entry name" value="tRNA_anti_2"/>
    <property type="match status" value="1"/>
</dbReference>
<evidence type="ECO:0000256" key="7">
    <source>
        <dbReference type="SAM" id="Coils"/>
    </source>
</evidence>
<dbReference type="InterPro" id="IPR003753">
    <property type="entry name" value="Exonuc_VII_L"/>
</dbReference>
<dbReference type="OrthoDB" id="9802795at2"/>
<evidence type="ECO:0000313" key="10">
    <source>
        <dbReference type="EMBL" id="RBP01437.1"/>
    </source>
</evidence>
<dbReference type="GO" id="GO:0003676">
    <property type="term" value="F:nucleic acid binding"/>
    <property type="evidence" value="ECO:0007669"/>
    <property type="project" value="InterPro"/>
</dbReference>
<evidence type="ECO:0000313" key="11">
    <source>
        <dbReference type="Proteomes" id="UP000252254"/>
    </source>
</evidence>
<reference evidence="10 11" key="1">
    <citation type="submission" date="2018-06" db="EMBL/GenBank/DDBJ databases">
        <title>Genomic Encyclopedia of Type Strains, Phase IV (KMG-IV): sequencing the most valuable type-strain genomes for metagenomic binning, comparative biology and taxonomic classification.</title>
        <authorList>
            <person name="Goeker M."/>
        </authorList>
    </citation>
    <scope>NUCLEOTIDE SEQUENCE [LARGE SCALE GENOMIC DNA]</scope>
    <source>
        <strain evidence="10 11">DSM 15140</strain>
    </source>
</reference>
<feature type="domain" description="OB-fold nucleic acid binding" evidence="9">
    <location>
        <begin position="6"/>
        <end position="101"/>
    </location>
</feature>
<dbReference type="InterPro" id="IPR020579">
    <property type="entry name" value="Exonuc_VII_lsu_C"/>
</dbReference>
<dbReference type="InterPro" id="IPR025824">
    <property type="entry name" value="OB-fold_nuc-bd_dom"/>
</dbReference>
<dbReference type="PANTHER" id="PTHR30008">
    <property type="entry name" value="EXODEOXYRIBONUCLEASE 7 LARGE SUBUNIT"/>
    <property type="match status" value="1"/>
</dbReference>
<dbReference type="Proteomes" id="UP000252254">
    <property type="component" value="Unassembled WGS sequence"/>
</dbReference>
<comment type="subcellular location">
    <subcellularLocation>
        <location evidence="5 6">Cytoplasm</location>
    </subcellularLocation>
</comment>
<evidence type="ECO:0000256" key="2">
    <source>
        <dbReference type="ARBA" id="ARBA00022722"/>
    </source>
</evidence>
<comment type="similarity">
    <text evidence="5 6">Belongs to the XseA family.</text>
</comment>
<comment type="catalytic activity">
    <reaction evidence="5 6">
        <text>Exonucleolytic cleavage in either 5'- to 3'- or 3'- to 5'-direction to yield nucleoside 5'-phosphates.</text>
        <dbReference type="EC" id="3.1.11.6"/>
    </reaction>
</comment>
<evidence type="ECO:0000256" key="4">
    <source>
        <dbReference type="ARBA" id="ARBA00022839"/>
    </source>
</evidence>
<comment type="subunit">
    <text evidence="5">Heterooligomer composed of large and small subunits.</text>
</comment>
<keyword evidence="11" id="KW-1185">Reference proteome</keyword>
<protein>
    <recommendedName>
        <fullName evidence="5">Exodeoxyribonuclease 7 large subunit</fullName>
        <ecNumber evidence="5">3.1.11.6</ecNumber>
    </recommendedName>
    <alternativeName>
        <fullName evidence="5">Exodeoxyribonuclease VII large subunit</fullName>
        <shortName evidence="5">Exonuclease VII large subunit</shortName>
    </alternativeName>
</protein>
<dbReference type="RefSeq" id="WP_113866078.1">
    <property type="nucleotide sequence ID" value="NZ_BAABQN010000001.1"/>
</dbReference>